<proteinExistence type="predicted"/>
<feature type="domain" description="DUF1868" evidence="1">
    <location>
        <begin position="33"/>
        <end position="103"/>
    </location>
</feature>
<gene>
    <name evidence="2" type="ORF">CY0110_20490</name>
</gene>
<dbReference type="OrthoDB" id="457015at2"/>
<protein>
    <recommendedName>
        <fullName evidence="1">DUF1868 domain-containing protein</fullName>
    </recommendedName>
</protein>
<dbReference type="Pfam" id="PF08975">
    <property type="entry name" value="2H-phosphodiest"/>
    <property type="match status" value="1"/>
</dbReference>
<dbReference type="Proteomes" id="UP000003781">
    <property type="component" value="Unassembled WGS sequence"/>
</dbReference>
<evidence type="ECO:0000313" key="3">
    <source>
        <dbReference type="Proteomes" id="UP000003781"/>
    </source>
</evidence>
<keyword evidence="3" id="KW-1185">Reference proteome</keyword>
<organism evidence="2 3">
    <name type="scientific">Crocosphaera chwakensis CCY0110</name>
    <dbReference type="NCBI Taxonomy" id="391612"/>
    <lineage>
        <taxon>Bacteria</taxon>
        <taxon>Bacillati</taxon>
        <taxon>Cyanobacteriota</taxon>
        <taxon>Cyanophyceae</taxon>
        <taxon>Oscillatoriophycideae</taxon>
        <taxon>Chroococcales</taxon>
        <taxon>Aphanothecaceae</taxon>
        <taxon>Crocosphaera</taxon>
        <taxon>Crocosphaera chwakensis</taxon>
    </lineage>
</organism>
<evidence type="ECO:0000313" key="2">
    <source>
        <dbReference type="EMBL" id="EAZ89326.1"/>
    </source>
</evidence>
<dbReference type="eggNOG" id="COG5255">
    <property type="taxonomic scope" value="Bacteria"/>
</dbReference>
<evidence type="ECO:0000259" key="1">
    <source>
        <dbReference type="Pfam" id="PF08975"/>
    </source>
</evidence>
<dbReference type="InterPro" id="IPR009097">
    <property type="entry name" value="Cyclic_Pdiesterase"/>
</dbReference>
<dbReference type="AlphaFoldDB" id="A3IW15"/>
<name>A3IW15_9CHRO</name>
<dbReference type="Gene3D" id="3.90.1140.10">
    <property type="entry name" value="Cyclic phosphodiesterase"/>
    <property type="match status" value="1"/>
</dbReference>
<dbReference type="InterPro" id="IPR015069">
    <property type="entry name" value="2H-PEstase_DUF1868"/>
</dbReference>
<dbReference type="RefSeq" id="WP_008277571.1">
    <property type="nucleotide sequence ID" value="NZ_AAXW01000047.1"/>
</dbReference>
<accession>A3IW15</accession>
<dbReference type="SUPFAM" id="SSF55144">
    <property type="entry name" value="LigT-like"/>
    <property type="match status" value="1"/>
</dbReference>
<reference evidence="2 3" key="1">
    <citation type="submission" date="2007-03" db="EMBL/GenBank/DDBJ databases">
        <authorList>
            <person name="Stal L."/>
            <person name="Ferriera S."/>
            <person name="Johnson J."/>
            <person name="Kravitz S."/>
            <person name="Beeson K."/>
            <person name="Sutton G."/>
            <person name="Rogers Y.-H."/>
            <person name="Friedman R."/>
            <person name="Frazier M."/>
            <person name="Venter J.C."/>
        </authorList>
    </citation>
    <scope>NUCLEOTIDE SEQUENCE [LARGE SCALE GENOMIC DNA]</scope>
    <source>
        <strain evidence="2 3">CCY0110</strain>
    </source>
</reference>
<sequence>MDETYQIYVNRVASLTLPTTYQNQLNNIQNSPKFQQKQPVPFPGYTVLTPPYQDDLVNETFYHQLTLIQQQLIQKIEPNFLIPVPPESFHLTLADLIWEDNYRNAVQTDQDFNQKLKQAISDSFQAYEKLDLEKGQCQWQILGLLVFPRALVVGLVPCNELSYNKIFQLRRSIYQNQELIKLGIEQQYHFTAHITLGYFGEIPDDLDKSSLESIILSFNDQWIEKKPQVLMLEQGELRKFENMMRFLSDQSNPRVRI</sequence>
<comment type="caution">
    <text evidence="2">The sequence shown here is derived from an EMBL/GenBank/DDBJ whole genome shotgun (WGS) entry which is preliminary data.</text>
</comment>
<dbReference type="EMBL" id="AAXW01000047">
    <property type="protein sequence ID" value="EAZ89326.1"/>
    <property type="molecule type" value="Genomic_DNA"/>
</dbReference>